<dbReference type="RefSeq" id="WP_250427825.1">
    <property type="nucleotide sequence ID" value="NZ_JALPRR010000001.1"/>
</dbReference>
<accession>A0ABW5CVP6</accession>
<dbReference type="EMBL" id="JBHUIM010000001">
    <property type="protein sequence ID" value="MFD2246150.1"/>
    <property type="molecule type" value="Genomic_DNA"/>
</dbReference>
<keyword evidence="3" id="KW-1185">Reference proteome</keyword>
<feature type="signal peptide" evidence="1">
    <location>
        <begin position="1"/>
        <end position="25"/>
    </location>
</feature>
<sequence length="383" mass="41828">MKPLMFNSIRHLALLLALMPALAFAQQPAAPSTPAAPEAPCPSANVKALEAHRAVAPANPYLLSLASARSLASLSQTGAENQQPNVEMAFDAEKRKTINKAYKVSSSDMLNIENKFGRVHVNTWNKNEIQVKVEIIARAGTDQRAQDILDNIRVVDAREGQTISLRTQLEPMKISGNNQKSFEINYTVSMPDNNPLTIKNSFGDVYLPAFKGKTNISVKYGTLKTDRLSNSANTVKLAYSTGNCGYINGGNVEVAYSNLNLGGTNGIQGFSKYSDFKIGSLNDALDFDVKYGSFRVDNVSKNIRRINLDSGFSPISLNFEDDSAFSFDVNVQFGDFNVDKNLVNITSLEKDYTSAEYKGKFGGASPKGVISINSKYGDVKFTR</sequence>
<organism evidence="2 3">
    <name type="scientific">Pontibacter ruber</name>
    <dbReference type="NCBI Taxonomy" id="1343895"/>
    <lineage>
        <taxon>Bacteria</taxon>
        <taxon>Pseudomonadati</taxon>
        <taxon>Bacteroidota</taxon>
        <taxon>Cytophagia</taxon>
        <taxon>Cytophagales</taxon>
        <taxon>Hymenobacteraceae</taxon>
        <taxon>Pontibacter</taxon>
    </lineage>
</organism>
<feature type="chain" id="PRO_5045143835" evidence="1">
    <location>
        <begin position="26"/>
        <end position="383"/>
    </location>
</feature>
<keyword evidence="1" id="KW-0732">Signal</keyword>
<evidence type="ECO:0000313" key="3">
    <source>
        <dbReference type="Proteomes" id="UP001597374"/>
    </source>
</evidence>
<comment type="caution">
    <text evidence="2">The sequence shown here is derived from an EMBL/GenBank/DDBJ whole genome shotgun (WGS) entry which is preliminary data.</text>
</comment>
<evidence type="ECO:0000313" key="2">
    <source>
        <dbReference type="EMBL" id="MFD2246150.1"/>
    </source>
</evidence>
<evidence type="ECO:0000256" key="1">
    <source>
        <dbReference type="SAM" id="SignalP"/>
    </source>
</evidence>
<gene>
    <name evidence="2" type="ORF">ACFSKP_07770</name>
</gene>
<name>A0ABW5CVP6_9BACT</name>
<proteinExistence type="predicted"/>
<protein>
    <submittedName>
        <fullName evidence="2">DUF4097 domain-containing protein</fullName>
    </submittedName>
</protein>
<dbReference type="Proteomes" id="UP001597374">
    <property type="component" value="Unassembled WGS sequence"/>
</dbReference>
<reference evidence="3" key="1">
    <citation type="journal article" date="2019" name="Int. J. Syst. Evol. Microbiol.">
        <title>The Global Catalogue of Microorganisms (GCM) 10K type strain sequencing project: providing services to taxonomists for standard genome sequencing and annotation.</title>
        <authorList>
            <consortium name="The Broad Institute Genomics Platform"/>
            <consortium name="The Broad Institute Genome Sequencing Center for Infectious Disease"/>
            <person name="Wu L."/>
            <person name="Ma J."/>
        </authorList>
    </citation>
    <scope>NUCLEOTIDE SEQUENCE [LARGE SCALE GENOMIC DNA]</scope>
    <source>
        <strain evidence="3">CGMCC 4.1782</strain>
    </source>
</reference>